<evidence type="ECO:0000256" key="1">
    <source>
        <dbReference type="ARBA" id="ARBA00001933"/>
    </source>
</evidence>
<dbReference type="AlphaFoldDB" id="A0A1T0AR77"/>
<dbReference type="InterPro" id="IPR015421">
    <property type="entry name" value="PyrdxlP-dep_Trfase_major"/>
</dbReference>
<dbReference type="Gene3D" id="3.40.640.10">
    <property type="entry name" value="Type I PLP-dependent aspartate aminotransferase-like (Major domain)"/>
    <property type="match status" value="1"/>
</dbReference>
<evidence type="ECO:0000256" key="6">
    <source>
        <dbReference type="ARBA" id="ARBA00022898"/>
    </source>
</evidence>
<dbReference type="PANTHER" id="PTHR43488:SF2">
    <property type="entry name" value="GLUTAMATE-PYRUVATE AMINOTRANSFERASE ALAA"/>
    <property type="match status" value="1"/>
</dbReference>
<dbReference type="STRING" id="734.B0187_08440"/>
<dbReference type="Proteomes" id="UP000190867">
    <property type="component" value="Unassembled WGS sequence"/>
</dbReference>
<comment type="pathway">
    <text evidence="10">Amino-acid biosynthesis; L-alanine biosynthesis.</text>
</comment>
<evidence type="ECO:0000256" key="3">
    <source>
        <dbReference type="ARBA" id="ARBA00011738"/>
    </source>
</evidence>
<dbReference type="GO" id="GO:0030170">
    <property type="term" value="F:pyridoxal phosphate binding"/>
    <property type="evidence" value="ECO:0007669"/>
    <property type="project" value="InterPro"/>
</dbReference>
<reference evidence="13 14" key="1">
    <citation type="submission" date="2017-02" db="EMBL/GenBank/DDBJ databases">
        <title>Draft genome sequence of Haemophilus paracuniculus CCUG 43573 type strain.</title>
        <authorList>
            <person name="Engstrom-Jakobsson H."/>
            <person name="Salva-Serra F."/>
            <person name="Thorell K."/>
            <person name="Gonzales-Siles L."/>
            <person name="Karlsson R."/>
            <person name="Boulund F."/>
            <person name="Engstrand L."/>
            <person name="Kristiansson E."/>
            <person name="Moore E."/>
        </authorList>
    </citation>
    <scope>NUCLEOTIDE SEQUENCE [LARGE SCALE GENOMIC DNA]</scope>
    <source>
        <strain evidence="13 14">CCUG 43573</strain>
    </source>
</reference>
<comment type="similarity">
    <text evidence="2">Belongs to the class-I pyridoxal-phosphate-dependent aminotransferase family.</text>
</comment>
<organism evidence="13 14">
    <name type="scientific">Haemophilus paracuniculus</name>
    <dbReference type="NCBI Taxonomy" id="734"/>
    <lineage>
        <taxon>Bacteria</taxon>
        <taxon>Pseudomonadati</taxon>
        <taxon>Pseudomonadota</taxon>
        <taxon>Gammaproteobacteria</taxon>
        <taxon>Pasteurellales</taxon>
        <taxon>Pasteurellaceae</taxon>
        <taxon>Haemophilus</taxon>
    </lineage>
</organism>
<evidence type="ECO:0000256" key="9">
    <source>
        <dbReference type="ARBA" id="ARBA00057611"/>
    </source>
</evidence>
<evidence type="ECO:0000259" key="12">
    <source>
        <dbReference type="Pfam" id="PF00155"/>
    </source>
</evidence>
<evidence type="ECO:0000256" key="8">
    <source>
        <dbReference type="ARBA" id="ARBA00051882"/>
    </source>
</evidence>
<evidence type="ECO:0000313" key="14">
    <source>
        <dbReference type="Proteomes" id="UP000190867"/>
    </source>
</evidence>
<dbReference type="EMBL" id="MUYA01000012">
    <property type="protein sequence ID" value="OOR98464.1"/>
    <property type="molecule type" value="Genomic_DNA"/>
</dbReference>
<dbReference type="PANTHER" id="PTHR43488">
    <property type="entry name" value="GLUTAMATE-PYRUVATE AMINOTRANSFERASE ALAA"/>
    <property type="match status" value="1"/>
</dbReference>
<comment type="catalytic activity">
    <reaction evidence="8">
        <text>L-alanine + 2-oxoglutarate = pyruvate + L-glutamate</text>
        <dbReference type="Rhea" id="RHEA:19453"/>
        <dbReference type="ChEBI" id="CHEBI:15361"/>
        <dbReference type="ChEBI" id="CHEBI:16810"/>
        <dbReference type="ChEBI" id="CHEBI:29985"/>
        <dbReference type="ChEBI" id="CHEBI:57972"/>
        <dbReference type="EC" id="2.6.1.2"/>
    </reaction>
    <physiologicalReaction direction="right-to-left" evidence="8">
        <dbReference type="Rhea" id="RHEA:19455"/>
    </physiologicalReaction>
</comment>
<evidence type="ECO:0000256" key="10">
    <source>
        <dbReference type="ARBA" id="ARBA00060661"/>
    </source>
</evidence>
<accession>A0A1T0AR77</accession>
<dbReference type="EC" id="2.6.1.2" evidence="7"/>
<keyword evidence="4 13" id="KW-0032">Aminotransferase</keyword>
<sequence>MERFPKSDKLSHVRYDIRGPIHKEALRLEEEGHKILKLNIGNPAPFGFEAPDEILVDVIRNLPTAQGYCDSKGLYSARKAVVQYYQSKGIMGVDVNDVYIGNGVSELITMSMQALLNDGDEILIPMPDYPLWTAAATLAGGKAVHYLCDEENEWFPSIEDIKAKISPRTKAILVINPNNPTGAVYSRAILQEIADLARQHNLIIFADEIYEKIIYDGAVHHHIAALAPDVLTVTMNGLSKAYRVAGFRQGWMVLSGPKNHAKGFIEGLDMLSSMRLCAVTPMQHAIQTALGGYQSINEFILPGGRLLEQRNKMHELLVQIPGISCVKAKGALYMFPKIDTEMYGIKDDQKFIYDLLQQEKVLLVQGSGFNWHKSDHFRVVTLPHVHQIEEAIGRLARFLKNYRQE</sequence>
<evidence type="ECO:0000256" key="5">
    <source>
        <dbReference type="ARBA" id="ARBA00022679"/>
    </source>
</evidence>
<feature type="domain" description="Aminotransferase class I/classII large" evidence="12">
    <location>
        <begin position="35"/>
        <end position="394"/>
    </location>
</feature>
<protein>
    <recommendedName>
        <fullName evidence="11">Glutamate-pyruvate aminotransferase AlaA</fullName>
        <ecNumber evidence="7">2.6.1.2</ecNumber>
    </recommendedName>
</protein>
<keyword evidence="5 13" id="KW-0808">Transferase</keyword>
<evidence type="ECO:0000256" key="7">
    <source>
        <dbReference type="ARBA" id="ARBA00026106"/>
    </source>
</evidence>
<comment type="function">
    <text evidence="9">Involved in the biosynthesis of alanine. Catalyzes the transamination of pyruvate by glutamate, leading to the formation of L-alanine and 2-oxoglutarate. Is also able to catalyze the reverse reaction.</text>
</comment>
<evidence type="ECO:0000256" key="11">
    <source>
        <dbReference type="ARBA" id="ARBA00070476"/>
    </source>
</evidence>
<dbReference type="InterPro" id="IPR015424">
    <property type="entry name" value="PyrdxlP-dep_Trfase"/>
</dbReference>
<keyword evidence="14" id="KW-1185">Reference proteome</keyword>
<gene>
    <name evidence="13" type="ORF">B0187_08440</name>
</gene>
<keyword evidence="6" id="KW-0663">Pyridoxal phosphate</keyword>
<dbReference type="RefSeq" id="WP_078237424.1">
    <property type="nucleotide sequence ID" value="NZ_MUYA01000012.1"/>
</dbReference>
<dbReference type="Gene3D" id="3.90.1150.10">
    <property type="entry name" value="Aspartate Aminotransferase, domain 1"/>
    <property type="match status" value="1"/>
</dbReference>
<dbReference type="FunFam" id="3.40.640.10:FF:000019">
    <property type="entry name" value="Pyridoxal phosphate-dependent aminotransferase"/>
    <property type="match status" value="1"/>
</dbReference>
<dbReference type="OrthoDB" id="9803354at2"/>
<dbReference type="InterPro" id="IPR051926">
    <property type="entry name" value="Ala_Aminotransferase"/>
</dbReference>
<proteinExistence type="inferred from homology"/>
<dbReference type="InterPro" id="IPR015422">
    <property type="entry name" value="PyrdxlP-dep_Trfase_small"/>
</dbReference>
<evidence type="ECO:0000256" key="4">
    <source>
        <dbReference type="ARBA" id="ARBA00022576"/>
    </source>
</evidence>
<dbReference type="Pfam" id="PF00155">
    <property type="entry name" value="Aminotran_1_2"/>
    <property type="match status" value="1"/>
</dbReference>
<dbReference type="SUPFAM" id="SSF53383">
    <property type="entry name" value="PLP-dependent transferases"/>
    <property type="match status" value="1"/>
</dbReference>
<dbReference type="GO" id="GO:0004021">
    <property type="term" value="F:L-alanine:2-oxoglutarate aminotransferase activity"/>
    <property type="evidence" value="ECO:0007669"/>
    <property type="project" value="UniProtKB-EC"/>
</dbReference>
<comment type="subunit">
    <text evidence="3">Homodimer.</text>
</comment>
<dbReference type="InterPro" id="IPR004839">
    <property type="entry name" value="Aminotransferase_I/II_large"/>
</dbReference>
<comment type="caution">
    <text evidence="13">The sequence shown here is derived from an EMBL/GenBank/DDBJ whole genome shotgun (WGS) entry which is preliminary data.</text>
</comment>
<name>A0A1T0AR77_9PAST</name>
<dbReference type="CDD" id="cd00609">
    <property type="entry name" value="AAT_like"/>
    <property type="match status" value="1"/>
</dbReference>
<comment type="cofactor">
    <cofactor evidence="1">
        <name>pyridoxal 5'-phosphate</name>
        <dbReference type="ChEBI" id="CHEBI:597326"/>
    </cofactor>
</comment>
<evidence type="ECO:0000313" key="13">
    <source>
        <dbReference type="EMBL" id="OOR98464.1"/>
    </source>
</evidence>
<evidence type="ECO:0000256" key="2">
    <source>
        <dbReference type="ARBA" id="ARBA00007441"/>
    </source>
</evidence>